<evidence type="ECO:0000313" key="4">
    <source>
        <dbReference type="Proteomes" id="UP000824014"/>
    </source>
</evidence>
<dbReference type="InterPro" id="IPR045741">
    <property type="entry name" value="PorV"/>
</dbReference>
<dbReference type="Proteomes" id="UP000824014">
    <property type="component" value="Unassembled WGS sequence"/>
</dbReference>
<comment type="caution">
    <text evidence="3">The sequence shown here is derived from an EMBL/GenBank/DDBJ whole genome shotgun (WGS) entry which is preliminary data.</text>
</comment>
<reference evidence="3" key="2">
    <citation type="submission" date="2021-04" db="EMBL/GenBank/DDBJ databases">
        <authorList>
            <person name="Gilroy R."/>
        </authorList>
    </citation>
    <scope>NUCLEOTIDE SEQUENCE</scope>
    <source>
        <strain evidence="3">ChiHjej11B10-19426</strain>
    </source>
</reference>
<evidence type="ECO:0000256" key="1">
    <source>
        <dbReference type="SAM" id="SignalP"/>
    </source>
</evidence>
<dbReference type="Gene3D" id="2.40.160.60">
    <property type="entry name" value="Outer membrane protein transport protein (OMPP1/FadL/TodX)"/>
    <property type="match status" value="1"/>
</dbReference>
<gene>
    <name evidence="3" type="ORF">H9816_05730</name>
</gene>
<evidence type="ECO:0000313" key="3">
    <source>
        <dbReference type="EMBL" id="HIZ15391.1"/>
    </source>
</evidence>
<reference evidence="3" key="1">
    <citation type="journal article" date="2021" name="PeerJ">
        <title>Extensive microbial diversity within the chicken gut microbiome revealed by metagenomics and culture.</title>
        <authorList>
            <person name="Gilroy R."/>
            <person name="Ravi A."/>
            <person name="Getino M."/>
            <person name="Pursley I."/>
            <person name="Horton D.L."/>
            <person name="Alikhan N.F."/>
            <person name="Baker D."/>
            <person name="Gharbi K."/>
            <person name="Hall N."/>
            <person name="Watson M."/>
            <person name="Adriaenssens E.M."/>
            <person name="Foster-Nyarko E."/>
            <person name="Jarju S."/>
            <person name="Secka A."/>
            <person name="Antonio M."/>
            <person name="Oren A."/>
            <person name="Chaudhuri R.R."/>
            <person name="La Ragione R."/>
            <person name="Hildebrand F."/>
            <person name="Pallen M.J."/>
        </authorList>
    </citation>
    <scope>NUCLEOTIDE SEQUENCE</scope>
    <source>
        <strain evidence="3">ChiHjej11B10-19426</strain>
    </source>
</reference>
<dbReference type="Pfam" id="PF19572">
    <property type="entry name" value="PorV"/>
    <property type="match status" value="1"/>
</dbReference>
<keyword evidence="1" id="KW-0732">Signal</keyword>
<feature type="chain" id="PRO_5039703160" evidence="1">
    <location>
        <begin position="25"/>
        <end position="332"/>
    </location>
</feature>
<organism evidence="3 4">
    <name type="scientific">Candidatus Tidjanibacter faecipullorum</name>
    <dbReference type="NCBI Taxonomy" id="2838766"/>
    <lineage>
        <taxon>Bacteria</taxon>
        <taxon>Pseudomonadati</taxon>
        <taxon>Bacteroidota</taxon>
        <taxon>Bacteroidia</taxon>
        <taxon>Bacteroidales</taxon>
        <taxon>Rikenellaceae</taxon>
        <taxon>Tidjanibacter</taxon>
    </lineage>
</organism>
<dbReference type="NCBIfam" id="NF033709">
    <property type="entry name" value="PorV_fam"/>
    <property type="match status" value="1"/>
</dbReference>
<feature type="signal peptide" evidence="1">
    <location>
        <begin position="1"/>
        <end position="24"/>
    </location>
</feature>
<evidence type="ECO:0000259" key="2">
    <source>
        <dbReference type="Pfam" id="PF19572"/>
    </source>
</evidence>
<sequence length="332" mass="35320">MIKKSLLATLFATLCCSVATTAFAQEEPLQGVGPSLLNSANPRAAGMGMATTAVSDNAFGIFGNAAVNLSSEKRMGFGYSYNPVMPEFSKGQTTHAVGGYFNIDKNNGLSIGFRYYTGDEMALAGGDNTALGNVRAGDMAISLAYTRRIVDNFSMSLTARYINTNYNKPVEGFKAGNAVAFDLGFYYYNKIESFFGSKWAVGLNVSNFGTKLDVATISNPGTMPAYANLGGSIDMPFSENHKLLAALDLGYTFMPSTDAAFAAGFGLEYNFLKYGIIRAGYHYGDEKAIGGSYATFGLGVKAGPVRVDASYWLAGSDSPVKNTWAVGVSVFF</sequence>
<dbReference type="EMBL" id="DXCC01000017">
    <property type="protein sequence ID" value="HIZ15391.1"/>
    <property type="molecule type" value="Genomic_DNA"/>
</dbReference>
<proteinExistence type="predicted"/>
<dbReference type="AlphaFoldDB" id="A0A9D2ILM0"/>
<protein>
    <submittedName>
        <fullName evidence="3">PorV/PorQ family protein</fullName>
    </submittedName>
</protein>
<dbReference type="SUPFAM" id="SSF56935">
    <property type="entry name" value="Porins"/>
    <property type="match status" value="1"/>
</dbReference>
<name>A0A9D2ILM0_9BACT</name>
<accession>A0A9D2ILM0</accession>
<feature type="domain" description="Type IX secretion system protein PorV" evidence="2">
    <location>
        <begin position="33"/>
        <end position="255"/>
    </location>
</feature>